<evidence type="ECO:0000313" key="1">
    <source>
        <dbReference type="EMBL" id="KJV26460.1"/>
    </source>
</evidence>
<dbReference type="EMBL" id="JZRB01000056">
    <property type="protein sequence ID" value="KJV26460.1"/>
    <property type="molecule type" value="Genomic_DNA"/>
</dbReference>
<comment type="caution">
    <text evidence="1">The sequence shown here is derived from an EMBL/GenBank/DDBJ whole genome shotgun (WGS) entry which is preliminary data.</text>
</comment>
<keyword evidence="2" id="KW-1185">Reference proteome</keyword>
<gene>
    <name evidence="1" type="ORF">VI08_18455</name>
</gene>
<organism evidence="1 2">
    <name type="scientific">Luteibacter yeojuensis</name>
    <dbReference type="NCBI Taxonomy" id="345309"/>
    <lineage>
        <taxon>Bacteria</taxon>
        <taxon>Pseudomonadati</taxon>
        <taxon>Pseudomonadota</taxon>
        <taxon>Gammaproteobacteria</taxon>
        <taxon>Lysobacterales</taxon>
        <taxon>Rhodanobacteraceae</taxon>
        <taxon>Luteibacter</taxon>
    </lineage>
</organism>
<reference evidence="1 2" key="1">
    <citation type="submission" date="2015-03" db="EMBL/GenBank/DDBJ databases">
        <title>Draft genome sequence of Luteibacter yeojuensis strain SU11.</title>
        <authorList>
            <person name="Sulaiman J."/>
            <person name="Priya K."/>
            <person name="Chan K.-G."/>
        </authorList>
    </citation>
    <scope>NUCLEOTIDE SEQUENCE [LARGE SCALE GENOMIC DNA]</scope>
    <source>
        <strain evidence="1 2">SU11</strain>
    </source>
</reference>
<dbReference type="AlphaFoldDB" id="A0A0F3K5B3"/>
<proteinExistence type="predicted"/>
<name>A0A0F3K5B3_9GAMM</name>
<protein>
    <submittedName>
        <fullName evidence="1">Uncharacterized protein</fullName>
    </submittedName>
</protein>
<dbReference type="PATRIC" id="fig|345309.4.peg.3500"/>
<sequence>MPFYARLQPGEQAHVPGTFALDPSTPPGKHPFEITVGDTTVAAEALVEEVVDLRMSPGQITLLAGSAASFTRTLVVENAGNVDLPTGEVCETPIIDSNDLIAAMVAGINDSDKSTVEAMVKGILLKWGDMTPGMLITRRQAMVLHPGQKLAVEIQFDLPPTLKPMRHYWANLQLYNATLSVDIYTTANYGRKAASHGRKRESSR</sequence>
<dbReference type="Proteomes" id="UP000033651">
    <property type="component" value="Unassembled WGS sequence"/>
</dbReference>
<evidence type="ECO:0000313" key="2">
    <source>
        <dbReference type="Proteomes" id="UP000033651"/>
    </source>
</evidence>
<accession>A0A0F3K5B3</accession>